<dbReference type="GO" id="GO:0016829">
    <property type="term" value="F:lyase activity"/>
    <property type="evidence" value="ECO:0007669"/>
    <property type="project" value="UniProtKB-KW"/>
</dbReference>
<organism evidence="1 2">
    <name type="scientific">Candidatus Raskinella chloraquaticus</name>
    <dbReference type="NCBI Taxonomy" id="1951219"/>
    <lineage>
        <taxon>Bacteria</taxon>
        <taxon>Pseudomonadati</taxon>
        <taxon>Pseudomonadota</taxon>
        <taxon>Alphaproteobacteria</taxon>
        <taxon>Hyphomicrobiales</taxon>
        <taxon>Phreatobacteraceae</taxon>
        <taxon>Candidatus Raskinella</taxon>
    </lineage>
</organism>
<dbReference type="SUPFAM" id="SSF51621">
    <property type="entry name" value="Phosphoenolpyruvate/pyruvate domain"/>
    <property type="match status" value="1"/>
</dbReference>
<dbReference type="STRING" id="1827387.A4S15_00830"/>
<dbReference type="InterPro" id="IPR039556">
    <property type="entry name" value="ICL/PEPM"/>
</dbReference>
<protein>
    <submittedName>
        <fullName evidence="1">2-methylisocitrate lyase</fullName>
    </submittedName>
</protein>
<dbReference type="Pfam" id="PF13714">
    <property type="entry name" value="PEP_mutase"/>
    <property type="match status" value="1"/>
</dbReference>
<dbReference type="Gene3D" id="6.10.250.2750">
    <property type="match status" value="1"/>
</dbReference>
<dbReference type="Proteomes" id="UP000192872">
    <property type="component" value="Unassembled WGS sequence"/>
</dbReference>
<accession>A0A1W9HRX5</accession>
<dbReference type="PANTHER" id="PTHR42905:SF16">
    <property type="entry name" value="CARBOXYPHOSPHONOENOLPYRUVATE PHOSPHONOMUTASE-LIKE PROTEIN (AFU_ORTHOLOGUE AFUA_5G07230)"/>
    <property type="match status" value="1"/>
</dbReference>
<dbReference type="InterPro" id="IPR040442">
    <property type="entry name" value="Pyrv_kinase-like_dom_sf"/>
</dbReference>
<keyword evidence="1" id="KW-0456">Lyase</keyword>
<reference evidence="1 2" key="1">
    <citation type="journal article" date="2017" name="Water Res.">
        <title>Comammox in drinking water systems.</title>
        <authorList>
            <person name="Wang Y."/>
            <person name="Ma L."/>
            <person name="Mao Y."/>
            <person name="Jiang X."/>
            <person name="Xia Y."/>
            <person name="Yu K."/>
            <person name="Li B."/>
            <person name="Zhang T."/>
        </authorList>
    </citation>
    <scope>NUCLEOTIDE SEQUENCE [LARGE SCALE GENOMIC DNA]</scope>
    <source>
        <strain evidence="1">SG_bin8</strain>
    </source>
</reference>
<proteinExistence type="predicted"/>
<evidence type="ECO:0000313" key="1">
    <source>
        <dbReference type="EMBL" id="OQW50178.1"/>
    </source>
</evidence>
<evidence type="ECO:0000313" key="2">
    <source>
        <dbReference type="Proteomes" id="UP000192872"/>
    </source>
</evidence>
<dbReference type="Gene3D" id="3.20.20.60">
    <property type="entry name" value="Phosphoenolpyruvate-binding domains"/>
    <property type="match status" value="1"/>
</dbReference>
<sequence length="279" mass="29191">MMTNPADKRAAYRKLHENGCFVQPNPWDVGSARYLQSLGFPALATTSAGFAWTTGKPDTGAGLEDTLSHLTELAAACDVPLNADFENAFAHDADGVARHVTLAIATGIAGLSVEDSTGDAAKPLYDFDHALARVKAARAAVDRTQSGVVLTARAECFLVGVNDLSETIRRLTAYAQAGADCLYAPGLRSREDIMAVIQAVAPKPVNILNAAPAFNVADLAAMGARRISIGSALARTAWAAAMTAAKDLATQGSFGAFASGRVYGEIDGFFRADAKTRRG</sequence>
<dbReference type="AlphaFoldDB" id="A0A1W9HRX5"/>
<name>A0A1W9HRX5_9HYPH</name>
<dbReference type="EMBL" id="LWDL01000026">
    <property type="protein sequence ID" value="OQW50178.1"/>
    <property type="molecule type" value="Genomic_DNA"/>
</dbReference>
<comment type="caution">
    <text evidence="1">The sequence shown here is derived from an EMBL/GenBank/DDBJ whole genome shotgun (WGS) entry which is preliminary data.</text>
</comment>
<gene>
    <name evidence="1" type="ORF">A4S15_00830</name>
</gene>
<dbReference type="CDD" id="cd00377">
    <property type="entry name" value="ICL_PEPM"/>
    <property type="match status" value="1"/>
</dbReference>
<dbReference type="PANTHER" id="PTHR42905">
    <property type="entry name" value="PHOSPHOENOLPYRUVATE CARBOXYLASE"/>
    <property type="match status" value="1"/>
</dbReference>
<dbReference type="InterPro" id="IPR015813">
    <property type="entry name" value="Pyrv/PenolPyrv_kinase-like_dom"/>
</dbReference>
<dbReference type="RefSeq" id="WP_376800179.1">
    <property type="nucleotide sequence ID" value="NZ_DBNB01000028.1"/>
</dbReference>